<keyword evidence="2" id="KW-1185">Reference proteome</keyword>
<dbReference type="AlphaFoldDB" id="A0A5B7I628"/>
<protein>
    <submittedName>
        <fullName evidence="1">Uncharacterized protein</fullName>
    </submittedName>
</protein>
<proteinExistence type="predicted"/>
<dbReference type="EMBL" id="VSRR010045657">
    <property type="protein sequence ID" value="MPC77349.1"/>
    <property type="molecule type" value="Genomic_DNA"/>
</dbReference>
<reference evidence="1 2" key="1">
    <citation type="submission" date="2019-05" db="EMBL/GenBank/DDBJ databases">
        <title>Another draft genome of Portunus trituberculatus and its Hox gene families provides insights of decapod evolution.</title>
        <authorList>
            <person name="Jeong J.-H."/>
            <person name="Song I."/>
            <person name="Kim S."/>
            <person name="Choi T."/>
            <person name="Kim D."/>
            <person name="Ryu S."/>
            <person name="Kim W."/>
        </authorList>
    </citation>
    <scope>NUCLEOTIDE SEQUENCE [LARGE SCALE GENOMIC DNA]</scope>
    <source>
        <tissue evidence="1">Muscle</tissue>
    </source>
</reference>
<organism evidence="1 2">
    <name type="scientific">Portunus trituberculatus</name>
    <name type="common">Swimming crab</name>
    <name type="synonym">Neptunus trituberculatus</name>
    <dbReference type="NCBI Taxonomy" id="210409"/>
    <lineage>
        <taxon>Eukaryota</taxon>
        <taxon>Metazoa</taxon>
        <taxon>Ecdysozoa</taxon>
        <taxon>Arthropoda</taxon>
        <taxon>Crustacea</taxon>
        <taxon>Multicrustacea</taxon>
        <taxon>Malacostraca</taxon>
        <taxon>Eumalacostraca</taxon>
        <taxon>Eucarida</taxon>
        <taxon>Decapoda</taxon>
        <taxon>Pleocyemata</taxon>
        <taxon>Brachyura</taxon>
        <taxon>Eubrachyura</taxon>
        <taxon>Portunoidea</taxon>
        <taxon>Portunidae</taxon>
        <taxon>Portuninae</taxon>
        <taxon>Portunus</taxon>
    </lineage>
</organism>
<name>A0A5B7I628_PORTR</name>
<evidence type="ECO:0000313" key="2">
    <source>
        <dbReference type="Proteomes" id="UP000324222"/>
    </source>
</evidence>
<evidence type="ECO:0000313" key="1">
    <source>
        <dbReference type="EMBL" id="MPC77349.1"/>
    </source>
</evidence>
<dbReference type="Proteomes" id="UP000324222">
    <property type="component" value="Unassembled WGS sequence"/>
</dbReference>
<gene>
    <name evidence="1" type="ORF">E2C01_071801</name>
</gene>
<accession>A0A5B7I628</accession>
<comment type="caution">
    <text evidence="1">The sequence shown here is derived from an EMBL/GenBank/DDBJ whole genome shotgun (WGS) entry which is preliminary data.</text>
</comment>
<sequence length="104" mass="11760">MRDGVSYGRRGLSQHHHKPARLMALPPHDTCNTTTNIFIGIANTNKNKAVHAEELMALCLTARHSQARESPRLLFRGSRHSVSRHAGFYPSVILRRCKMELSED</sequence>